<gene>
    <name evidence="1" type="ORF">METZ01_LOCUS201350</name>
</gene>
<dbReference type="AlphaFoldDB" id="A0A382ECH8"/>
<evidence type="ECO:0000313" key="1">
    <source>
        <dbReference type="EMBL" id="SVB48496.1"/>
    </source>
</evidence>
<dbReference type="EMBL" id="UINC01043862">
    <property type="protein sequence ID" value="SVB48496.1"/>
    <property type="molecule type" value="Genomic_DNA"/>
</dbReference>
<protein>
    <submittedName>
        <fullName evidence="1">Uncharacterized protein</fullName>
    </submittedName>
</protein>
<reference evidence="1" key="1">
    <citation type="submission" date="2018-05" db="EMBL/GenBank/DDBJ databases">
        <authorList>
            <person name="Lanie J.A."/>
            <person name="Ng W.-L."/>
            <person name="Kazmierczak K.M."/>
            <person name="Andrzejewski T.M."/>
            <person name="Davidsen T.M."/>
            <person name="Wayne K.J."/>
            <person name="Tettelin H."/>
            <person name="Glass J.I."/>
            <person name="Rusch D."/>
            <person name="Podicherti R."/>
            <person name="Tsui H.-C.T."/>
            <person name="Winkler M.E."/>
        </authorList>
    </citation>
    <scope>NUCLEOTIDE SEQUENCE</scope>
</reference>
<feature type="non-terminal residue" evidence="1">
    <location>
        <position position="27"/>
    </location>
</feature>
<accession>A0A382ECH8</accession>
<proteinExistence type="predicted"/>
<sequence length="27" mass="3099">MKTLLENWSLFCSKLEKVKQTSNGIEA</sequence>
<name>A0A382ECH8_9ZZZZ</name>
<organism evidence="1">
    <name type="scientific">marine metagenome</name>
    <dbReference type="NCBI Taxonomy" id="408172"/>
    <lineage>
        <taxon>unclassified sequences</taxon>
        <taxon>metagenomes</taxon>
        <taxon>ecological metagenomes</taxon>
    </lineage>
</organism>